<dbReference type="Gene3D" id="2.60.40.10">
    <property type="entry name" value="Immunoglobulins"/>
    <property type="match status" value="1"/>
</dbReference>
<feature type="coiled-coil region" evidence="1">
    <location>
        <begin position="741"/>
        <end position="781"/>
    </location>
</feature>
<dbReference type="SUPFAM" id="SSF50998">
    <property type="entry name" value="Quinoprotein alcohol dehydrogenase-like"/>
    <property type="match status" value="1"/>
</dbReference>
<dbReference type="Gene3D" id="1.10.10.10">
    <property type="entry name" value="Winged helix-like DNA-binding domain superfamily/Winged helix DNA-binding domain"/>
    <property type="match status" value="1"/>
</dbReference>
<evidence type="ECO:0000256" key="2">
    <source>
        <dbReference type="SAM" id="Phobius"/>
    </source>
</evidence>
<dbReference type="GO" id="GO:0006355">
    <property type="term" value="P:regulation of DNA-templated transcription"/>
    <property type="evidence" value="ECO:0007669"/>
    <property type="project" value="InterPro"/>
</dbReference>
<dbReference type="Proteomes" id="UP000289238">
    <property type="component" value="Unassembled WGS sequence"/>
</dbReference>
<protein>
    <recommendedName>
        <fullName evidence="4">HTH luxR-type domain-containing protein</fullName>
    </recommendedName>
</protein>
<dbReference type="GO" id="GO:0003677">
    <property type="term" value="F:DNA binding"/>
    <property type="evidence" value="ECO:0007669"/>
    <property type="project" value="InterPro"/>
</dbReference>
<dbReference type="Gene3D" id="2.130.10.10">
    <property type="entry name" value="YVTN repeat-like/Quinoprotein amine dehydrogenase"/>
    <property type="match status" value="1"/>
</dbReference>
<dbReference type="SMART" id="SM00421">
    <property type="entry name" value="HTH_LUXR"/>
    <property type="match status" value="1"/>
</dbReference>
<keyword evidence="3" id="KW-0732">Signal</keyword>
<feature type="chain" id="PRO_5020598801" description="HTH luxR-type domain-containing protein" evidence="3">
    <location>
        <begin position="25"/>
        <end position="916"/>
    </location>
</feature>
<dbReference type="InterPro" id="IPR013783">
    <property type="entry name" value="Ig-like_fold"/>
</dbReference>
<name>A0A4Q0P5T6_9FLAO</name>
<dbReference type="RefSeq" id="WP_128757890.1">
    <property type="nucleotide sequence ID" value="NZ_QOVM01000004.1"/>
</dbReference>
<evidence type="ECO:0000313" key="5">
    <source>
        <dbReference type="EMBL" id="RXG21983.1"/>
    </source>
</evidence>
<keyword evidence="1" id="KW-0175">Coiled coil</keyword>
<sequence length="916" mass="104715">MFKKSKPLFLVILVLLFGHFCSLAQNFLPPVTSYNSSDYSAASQNWGLSADANGTLYAANNEGLLRFDGQRWELYTLPNKTILRSVFCLGTRIYTGSYEEFGYWTNDEFGSLEYTSLSPLIKSKYANEEFWQITAWKDKVIFRSFGNLYIYDGESIKTYKPSEIITALNVVNNQLFLGTNSGRIIEFTSGKFNARTSTNTNQTAIIELTNYKNTSLAGTRTKGLFTIEDDKLVPWGSENLTRFLEVNELNKVEVFNDDLLIIGTVKGGIIYYNPKTGAIKNHYRQNGLQNNTVLSLHKDHRKIWIGLDNGIDAVLPDAPIQYLLDNTGQIGAVYDIAFYKNQLYVGSNTGVHKVTDDGIYFIPGSQGQVWNFSEVNNRLFVNHNLGMFELLNDHLYSISGPSGSYSVTPVPGTNTFLNNTYNGLKQYATTSTGIESLTLSNASGSPVEKVIFEDKNYFWAAHPYKGFYRAKYDAKNQKIIDKESFNNSTNLLASKTKMHKIEGEISFYNAGNWYRYNSINDNLEPFADLKDYKSFSLVSNQNNKYWFKNQKGNGLIYTDFINDSIYIYEPLLEERVIKNYERVIAHNDSIYYITLNEGFGRINLNELQANTAALDLQKPILNKIQTSNKVLALNANNYEIEYKEAGTVQFNIATPALHKPEFLYTLSNGTEAHFTGPLIFQNLQSGKYTLQIWPLANGQKGNTPLTIDFIIKRPWYLSNVMVVLYVLLLFGIIIVIALYNKKKLNYHRRELEERLLKEQERKNQIAERNNLLQEINTKRKELANTTYLAAKRNSSLIDIKNELEEVKSSGINPKKVSTIQSKINHIIDTKDNWKIFETTFKEINDDFFQKLLADHPNLSSKDLKLCAYLKMNLTTKEIAPLMAISVRGVEIHRYRLRKKLDINSGKNLSKYLIKNY</sequence>
<reference evidence="5 6" key="1">
    <citation type="submission" date="2018-07" db="EMBL/GenBank/DDBJ databases">
        <title>Leeuwenhoekiella genomics.</title>
        <authorList>
            <person name="Tahon G."/>
            <person name="Willems A."/>
        </authorList>
    </citation>
    <scope>NUCLEOTIDE SEQUENCE [LARGE SCALE GENOMIC DNA]</scope>
    <source>
        <strain evidence="5 6">LMG 22550</strain>
    </source>
</reference>
<keyword evidence="6" id="KW-1185">Reference proteome</keyword>
<dbReference type="InterPro" id="IPR036388">
    <property type="entry name" value="WH-like_DNA-bd_sf"/>
</dbReference>
<proteinExistence type="predicted"/>
<dbReference type="SUPFAM" id="SSF46894">
    <property type="entry name" value="C-terminal effector domain of the bipartite response regulators"/>
    <property type="match status" value="1"/>
</dbReference>
<evidence type="ECO:0000256" key="1">
    <source>
        <dbReference type="SAM" id="Coils"/>
    </source>
</evidence>
<dbReference type="InterPro" id="IPR015943">
    <property type="entry name" value="WD40/YVTN_repeat-like_dom_sf"/>
</dbReference>
<dbReference type="AlphaFoldDB" id="A0A4Q0P5T6"/>
<dbReference type="EMBL" id="QOVM01000004">
    <property type="protein sequence ID" value="RXG21983.1"/>
    <property type="molecule type" value="Genomic_DNA"/>
</dbReference>
<organism evidence="5 6">
    <name type="scientific">Leeuwenhoekiella aequorea</name>
    <dbReference type="NCBI Taxonomy" id="283736"/>
    <lineage>
        <taxon>Bacteria</taxon>
        <taxon>Pseudomonadati</taxon>
        <taxon>Bacteroidota</taxon>
        <taxon>Flavobacteriia</taxon>
        <taxon>Flavobacteriales</taxon>
        <taxon>Flavobacteriaceae</taxon>
        <taxon>Leeuwenhoekiella</taxon>
    </lineage>
</organism>
<dbReference type="InterPro" id="IPR011047">
    <property type="entry name" value="Quinoprotein_ADH-like_sf"/>
</dbReference>
<accession>A0A4Q0P5T6</accession>
<dbReference type="OrthoDB" id="1090267at2"/>
<gene>
    <name evidence="5" type="ORF">DSM00_2047</name>
</gene>
<keyword evidence="2" id="KW-0812">Transmembrane</keyword>
<feature type="domain" description="HTH luxR-type" evidence="4">
    <location>
        <begin position="855"/>
        <end position="912"/>
    </location>
</feature>
<keyword evidence="2" id="KW-1133">Transmembrane helix</keyword>
<dbReference type="InterPro" id="IPR000792">
    <property type="entry name" value="Tscrpt_reg_LuxR_C"/>
</dbReference>
<dbReference type="InterPro" id="IPR016032">
    <property type="entry name" value="Sig_transdc_resp-reg_C-effctor"/>
</dbReference>
<evidence type="ECO:0000313" key="6">
    <source>
        <dbReference type="Proteomes" id="UP000289238"/>
    </source>
</evidence>
<feature type="signal peptide" evidence="3">
    <location>
        <begin position="1"/>
        <end position="24"/>
    </location>
</feature>
<evidence type="ECO:0000256" key="3">
    <source>
        <dbReference type="SAM" id="SignalP"/>
    </source>
</evidence>
<evidence type="ECO:0000259" key="4">
    <source>
        <dbReference type="SMART" id="SM00421"/>
    </source>
</evidence>
<feature type="transmembrane region" description="Helical" evidence="2">
    <location>
        <begin position="715"/>
        <end position="739"/>
    </location>
</feature>
<comment type="caution">
    <text evidence="5">The sequence shown here is derived from an EMBL/GenBank/DDBJ whole genome shotgun (WGS) entry which is preliminary data.</text>
</comment>
<keyword evidence="2" id="KW-0472">Membrane</keyword>